<dbReference type="InterPro" id="IPR011009">
    <property type="entry name" value="Kinase-like_dom_sf"/>
</dbReference>
<proteinExistence type="predicted"/>
<sequence length="313" mass="34293">MAREGALLNGNLPLTQSTKGNPRLAQTPIGTPITGPHRARIRHTAVNAPFSFRHESVSLAVNIDIGRLMAVKIIHCAPGISDGDKIDAFKREVEALSTLRHHHIAEYIGSQGFRGPRLEIFMGFKQGSLRSLVENASIGVAPAINHAIYDVALHQMLQAIDYLAMLGIVHRDLKPESIFFSSDSQTYRFQLGDFGSCTKAGIATPTVGSFLYMAPEAGNGIPTHGLDVWALYVTIIWAMDMCQFRTFSHEFVSSVQVHEWIFKMIPEQEPISQIREMANPDPSERASAAQMLVEVYNGQGLVSTWTAPGPTAG</sequence>
<dbReference type="Proteomes" id="UP000738349">
    <property type="component" value="Unassembled WGS sequence"/>
</dbReference>
<dbReference type="InterPro" id="IPR050339">
    <property type="entry name" value="CC_SR_Kinase"/>
</dbReference>
<dbReference type="GO" id="GO:0005829">
    <property type="term" value="C:cytosol"/>
    <property type="evidence" value="ECO:0007669"/>
    <property type="project" value="TreeGrafter"/>
</dbReference>
<dbReference type="GO" id="GO:0004694">
    <property type="term" value="F:eukaryotic translation initiation factor 2alpha kinase activity"/>
    <property type="evidence" value="ECO:0007669"/>
    <property type="project" value="TreeGrafter"/>
</dbReference>
<evidence type="ECO:0000256" key="4">
    <source>
        <dbReference type="ARBA" id="ARBA00022840"/>
    </source>
</evidence>
<evidence type="ECO:0000256" key="5">
    <source>
        <dbReference type="SAM" id="MobiDB-lite"/>
    </source>
</evidence>
<evidence type="ECO:0000313" key="7">
    <source>
        <dbReference type="EMBL" id="KAH7146317.1"/>
    </source>
</evidence>
<gene>
    <name evidence="7" type="ORF">EDB81DRAFT_934249</name>
</gene>
<dbReference type="EMBL" id="JAGMUV010000008">
    <property type="protein sequence ID" value="KAH7146317.1"/>
    <property type="molecule type" value="Genomic_DNA"/>
</dbReference>
<keyword evidence="1" id="KW-0808">Transferase</keyword>
<evidence type="ECO:0000313" key="8">
    <source>
        <dbReference type="Proteomes" id="UP000738349"/>
    </source>
</evidence>
<dbReference type="PANTHER" id="PTHR11042:SF136">
    <property type="entry name" value="EIF-2-ALPHA KINASE GCN2"/>
    <property type="match status" value="1"/>
</dbReference>
<organism evidence="7 8">
    <name type="scientific">Dactylonectria macrodidyma</name>
    <dbReference type="NCBI Taxonomy" id="307937"/>
    <lineage>
        <taxon>Eukaryota</taxon>
        <taxon>Fungi</taxon>
        <taxon>Dikarya</taxon>
        <taxon>Ascomycota</taxon>
        <taxon>Pezizomycotina</taxon>
        <taxon>Sordariomycetes</taxon>
        <taxon>Hypocreomycetidae</taxon>
        <taxon>Hypocreales</taxon>
        <taxon>Nectriaceae</taxon>
        <taxon>Dactylonectria</taxon>
    </lineage>
</organism>
<dbReference type="PROSITE" id="PS50011">
    <property type="entry name" value="PROTEIN_KINASE_DOM"/>
    <property type="match status" value="1"/>
</dbReference>
<dbReference type="InterPro" id="IPR000719">
    <property type="entry name" value="Prot_kinase_dom"/>
</dbReference>
<keyword evidence="8" id="KW-1185">Reference proteome</keyword>
<protein>
    <submittedName>
        <fullName evidence="7">Kinase-like domain-containing protein</fullName>
    </submittedName>
</protein>
<dbReference type="PANTHER" id="PTHR11042">
    <property type="entry name" value="EUKARYOTIC TRANSLATION INITIATION FACTOR 2-ALPHA KINASE EIF2-ALPHA KINASE -RELATED"/>
    <property type="match status" value="1"/>
</dbReference>
<keyword evidence="3 7" id="KW-0418">Kinase</keyword>
<evidence type="ECO:0000256" key="2">
    <source>
        <dbReference type="ARBA" id="ARBA00022741"/>
    </source>
</evidence>
<accession>A0A9P9EWJ3</accession>
<evidence type="ECO:0000256" key="3">
    <source>
        <dbReference type="ARBA" id="ARBA00022777"/>
    </source>
</evidence>
<dbReference type="AlphaFoldDB" id="A0A9P9EWJ3"/>
<keyword evidence="4" id="KW-0067">ATP-binding</keyword>
<evidence type="ECO:0000256" key="1">
    <source>
        <dbReference type="ARBA" id="ARBA00022679"/>
    </source>
</evidence>
<feature type="domain" description="Protein kinase" evidence="6">
    <location>
        <begin position="18"/>
        <end position="297"/>
    </location>
</feature>
<dbReference type="GO" id="GO:0005524">
    <property type="term" value="F:ATP binding"/>
    <property type="evidence" value="ECO:0007669"/>
    <property type="project" value="UniProtKB-KW"/>
</dbReference>
<name>A0A9P9EWJ3_9HYPO</name>
<dbReference type="SUPFAM" id="SSF56112">
    <property type="entry name" value="Protein kinase-like (PK-like)"/>
    <property type="match status" value="1"/>
</dbReference>
<reference evidence="7" key="1">
    <citation type="journal article" date="2021" name="Nat. Commun.">
        <title>Genetic determinants of endophytism in the Arabidopsis root mycobiome.</title>
        <authorList>
            <person name="Mesny F."/>
            <person name="Miyauchi S."/>
            <person name="Thiergart T."/>
            <person name="Pickel B."/>
            <person name="Atanasova L."/>
            <person name="Karlsson M."/>
            <person name="Huettel B."/>
            <person name="Barry K.W."/>
            <person name="Haridas S."/>
            <person name="Chen C."/>
            <person name="Bauer D."/>
            <person name="Andreopoulos W."/>
            <person name="Pangilinan J."/>
            <person name="LaButti K."/>
            <person name="Riley R."/>
            <person name="Lipzen A."/>
            <person name="Clum A."/>
            <person name="Drula E."/>
            <person name="Henrissat B."/>
            <person name="Kohler A."/>
            <person name="Grigoriev I.V."/>
            <person name="Martin F.M."/>
            <person name="Hacquard S."/>
        </authorList>
    </citation>
    <scope>NUCLEOTIDE SEQUENCE</scope>
    <source>
        <strain evidence="7">MPI-CAGE-AT-0147</strain>
    </source>
</reference>
<comment type="caution">
    <text evidence="7">The sequence shown here is derived from an EMBL/GenBank/DDBJ whole genome shotgun (WGS) entry which is preliminary data.</text>
</comment>
<keyword evidence="2" id="KW-0547">Nucleotide-binding</keyword>
<dbReference type="Gene3D" id="1.10.510.10">
    <property type="entry name" value="Transferase(Phosphotransferase) domain 1"/>
    <property type="match status" value="1"/>
</dbReference>
<dbReference type="OrthoDB" id="4062651at2759"/>
<evidence type="ECO:0000259" key="6">
    <source>
        <dbReference type="PROSITE" id="PS50011"/>
    </source>
</evidence>
<feature type="region of interest" description="Disordered" evidence="5">
    <location>
        <begin position="1"/>
        <end position="36"/>
    </location>
</feature>
<dbReference type="Pfam" id="PF00069">
    <property type="entry name" value="Pkinase"/>
    <property type="match status" value="1"/>
</dbReference>
<dbReference type="GO" id="GO:0005634">
    <property type="term" value="C:nucleus"/>
    <property type="evidence" value="ECO:0007669"/>
    <property type="project" value="TreeGrafter"/>
</dbReference>